<feature type="compositionally biased region" description="Pro residues" evidence="1">
    <location>
        <begin position="1"/>
        <end position="19"/>
    </location>
</feature>
<proteinExistence type="predicted"/>
<evidence type="ECO:0000313" key="2">
    <source>
        <dbReference type="EMBL" id="CAB9497940.1"/>
    </source>
</evidence>
<name>A0A9N8D9Z0_9STRA</name>
<dbReference type="AlphaFoldDB" id="A0A9N8D9Z0"/>
<evidence type="ECO:0000256" key="1">
    <source>
        <dbReference type="SAM" id="MobiDB-lite"/>
    </source>
</evidence>
<keyword evidence="3" id="KW-1185">Reference proteome</keyword>
<reference evidence="2" key="1">
    <citation type="submission" date="2020-06" db="EMBL/GenBank/DDBJ databases">
        <authorList>
            <consortium name="Plant Systems Biology data submission"/>
        </authorList>
    </citation>
    <scope>NUCLEOTIDE SEQUENCE</scope>
    <source>
        <strain evidence="2">D6</strain>
    </source>
</reference>
<protein>
    <submittedName>
        <fullName evidence="2">Uncharacterized protein</fullName>
    </submittedName>
</protein>
<comment type="caution">
    <text evidence="2">The sequence shown here is derived from an EMBL/GenBank/DDBJ whole genome shotgun (WGS) entry which is preliminary data.</text>
</comment>
<sequence length="349" mass="36555">MTSPPVPATDPPVTSPPTPQATTTAPDQDAVCQASATDCQTCLGASCAWFPSVQACELDCTGLADTECFAASDSPDVSPTEICQVIATAAQDRELCAAQDATDCATCLATMQSDGSPCQWYVDPDNGGLSWCGTGTCNMEGICGSQTCDDSAATQEPVQEEDTSSSNPCSQFNGYGADGCPPCLSSSDKCAWSIDTCLPNCDIIADDAPCFHADSRPNTTIGELCDLASVNTQDAKLCARKNYCFTCTSTLQTDEKTPCAWYKDEAGNEWCGTGGCDSNGVCGETDETVCQVPTETPVTRAPTVAEIIIDDTSASTSGAKRRQSLFSWRQYNVGLAVTVLLLTMVGVVY</sequence>
<organism evidence="2 3">
    <name type="scientific">Seminavis robusta</name>
    <dbReference type="NCBI Taxonomy" id="568900"/>
    <lineage>
        <taxon>Eukaryota</taxon>
        <taxon>Sar</taxon>
        <taxon>Stramenopiles</taxon>
        <taxon>Ochrophyta</taxon>
        <taxon>Bacillariophyta</taxon>
        <taxon>Bacillariophyceae</taxon>
        <taxon>Bacillariophycidae</taxon>
        <taxon>Naviculales</taxon>
        <taxon>Naviculaceae</taxon>
        <taxon>Seminavis</taxon>
    </lineage>
</organism>
<dbReference type="EMBL" id="CAICTM010000028">
    <property type="protein sequence ID" value="CAB9497940.1"/>
    <property type="molecule type" value="Genomic_DNA"/>
</dbReference>
<gene>
    <name evidence="2" type="ORF">SEMRO_28_G018830.1</name>
</gene>
<dbReference type="Proteomes" id="UP001153069">
    <property type="component" value="Unassembled WGS sequence"/>
</dbReference>
<evidence type="ECO:0000313" key="3">
    <source>
        <dbReference type="Proteomes" id="UP001153069"/>
    </source>
</evidence>
<feature type="region of interest" description="Disordered" evidence="1">
    <location>
        <begin position="1"/>
        <end position="25"/>
    </location>
</feature>
<accession>A0A9N8D9Z0</accession>